<accession>A0A8I1MH23</accession>
<evidence type="ECO:0000313" key="4">
    <source>
        <dbReference type="Proteomes" id="UP000664578"/>
    </source>
</evidence>
<dbReference type="Gene3D" id="1.25.40.10">
    <property type="entry name" value="Tetratricopeptide repeat domain"/>
    <property type="match status" value="1"/>
</dbReference>
<dbReference type="PANTHER" id="PTHR43630">
    <property type="entry name" value="POLY-BETA-1,6-N-ACETYL-D-GLUCOSAMINE SYNTHASE"/>
    <property type="match status" value="1"/>
</dbReference>
<dbReference type="CDD" id="cd02511">
    <property type="entry name" value="Beta4Glucosyltransferase"/>
    <property type="match status" value="1"/>
</dbReference>
<organism evidence="3 4">
    <name type="scientific">Priestia flexa</name>
    <dbReference type="NCBI Taxonomy" id="86664"/>
    <lineage>
        <taxon>Bacteria</taxon>
        <taxon>Bacillati</taxon>
        <taxon>Bacillota</taxon>
        <taxon>Bacilli</taxon>
        <taxon>Bacillales</taxon>
        <taxon>Bacillaceae</taxon>
        <taxon>Priestia</taxon>
    </lineage>
</organism>
<gene>
    <name evidence="3" type="ORF">JF537_15535</name>
</gene>
<dbReference type="PANTHER" id="PTHR43630:SF2">
    <property type="entry name" value="GLYCOSYLTRANSFERASE"/>
    <property type="match status" value="1"/>
</dbReference>
<dbReference type="Gene3D" id="3.90.550.10">
    <property type="entry name" value="Spore Coat Polysaccharide Biosynthesis Protein SpsA, Chain A"/>
    <property type="match status" value="1"/>
</dbReference>
<dbReference type="Proteomes" id="UP000664578">
    <property type="component" value="Unassembled WGS sequence"/>
</dbReference>
<dbReference type="RefSeq" id="WP_206782914.1">
    <property type="nucleotide sequence ID" value="NZ_JAEMWV010000008.1"/>
</dbReference>
<evidence type="ECO:0000256" key="1">
    <source>
        <dbReference type="PROSITE-ProRule" id="PRU00339"/>
    </source>
</evidence>
<dbReference type="InterPro" id="IPR019734">
    <property type="entry name" value="TPR_rpt"/>
</dbReference>
<protein>
    <submittedName>
        <fullName evidence="3">Glycosyltransferase</fullName>
    </submittedName>
</protein>
<reference evidence="3" key="1">
    <citation type="submission" date="2020-12" db="EMBL/GenBank/DDBJ databases">
        <title>PHA producing bacteria isolated from mangrove.</title>
        <authorList>
            <person name="Zheng W."/>
            <person name="Yu S."/>
            <person name="Huang Y."/>
        </authorList>
    </citation>
    <scope>NUCLEOTIDE SEQUENCE</scope>
    <source>
        <strain evidence="3">GN22-4</strain>
    </source>
</reference>
<dbReference type="Pfam" id="PF00535">
    <property type="entry name" value="Glycos_transf_2"/>
    <property type="match status" value="1"/>
</dbReference>
<dbReference type="GO" id="GO:0016740">
    <property type="term" value="F:transferase activity"/>
    <property type="evidence" value="ECO:0007669"/>
    <property type="project" value="UniProtKB-KW"/>
</dbReference>
<feature type="domain" description="Glycosyltransferase 2-like" evidence="2">
    <location>
        <begin position="6"/>
        <end position="127"/>
    </location>
</feature>
<feature type="repeat" description="TPR" evidence="1">
    <location>
        <begin position="197"/>
        <end position="230"/>
    </location>
</feature>
<evidence type="ECO:0000313" key="3">
    <source>
        <dbReference type="EMBL" id="MBN8252987.1"/>
    </source>
</evidence>
<keyword evidence="1" id="KW-0802">TPR repeat</keyword>
<proteinExistence type="predicted"/>
<dbReference type="SUPFAM" id="SSF53448">
    <property type="entry name" value="Nucleotide-diphospho-sugar transferases"/>
    <property type="match status" value="1"/>
</dbReference>
<dbReference type="InterPro" id="IPR011990">
    <property type="entry name" value="TPR-like_helical_dom_sf"/>
</dbReference>
<name>A0A8I1MH23_9BACI</name>
<dbReference type="SMART" id="SM00028">
    <property type="entry name" value="TPR"/>
    <property type="match status" value="3"/>
</dbReference>
<dbReference type="EMBL" id="JAEMWV010000008">
    <property type="protein sequence ID" value="MBN8252987.1"/>
    <property type="molecule type" value="Genomic_DNA"/>
</dbReference>
<sequence>MKPFLSVCMIVKDEEKVLRRCLESITGIADEIIIADTGSIDRTKDIALEYSNKVFDYKWENDFSKARNFAATKASGEWILVIDADEFVDRDSVLNFKENLKNNPPNSDILAVQIVNFVGENGKDTSLNYHERLYKNNGTISYYRSIHELLMSKNSEEHRGFSDLQIYHSGYMKNVVEEKDKSKRNLSLLKNKKEKEPVDYYFLGNEYDHLGDLEKAIMYYKKGFQLKDDPNSDWVKSLLLRLVNALHRAEKDMEALEIIDSCEKIYPFIVDFNFFRGKIYFDNGDLVKSKQVFEEILLKKDEFEAEKSSDFLEFLPHKFLGEIYEGENDLHSAVSHYSRALSINDADDYTWMKLIGLLAKHSTLEELAGFLNNNLLTKNNITPRRVINILLGVHNLDVQKLTRSLLGESELSSVEKESLLLKNLLLDGNISKVIETLNKKSLPQIQSLLARGIFSIIDFIIVTIETGNINYQKILYDVKFDTNINNLLNVLFHKKNKKLVELEEIFFVSILQQAIVLNRKTVITHLENKYKYLSIEGNKKIKKFKGEIISNSNSR</sequence>
<dbReference type="Pfam" id="PF13181">
    <property type="entry name" value="TPR_8"/>
    <property type="match status" value="1"/>
</dbReference>
<dbReference type="InterPro" id="IPR029044">
    <property type="entry name" value="Nucleotide-diphossugar_trans"/>
</dbReference>
<dbReference type="PROSITE" id="PS50005">
    <property type="entry name" value="TPR"/>
    <property type="match status" value="1"/>
</dbReference>
<dbReference type="InterPro" id="IPR001173">
    <property type="entry name" value="Glyco_trans_2-like"/>
</dbReference>
<keyword evidence="3" id="KW-0808">Transferase</keyword>
<evidence type="ECO:0000259" key="2">
    <source>
        <dbReference type="Pfam" id="PF00535"/>
    </source>
</evidence>
<dbReference type="SUPFAM" id="SSF48452">
    <property type="entry name" value="TPR-like"/>
    <property type="match status" value="1"/>
</dbReference>
<dbReference type="AlphaFoldDB" id="A0A8I1MH23"/>
<comment type="caution">
    <text evidence="3">The sequence shown here is derived from an EMBL/GenBank/DDBJ whole genome shotgun (WGS) entry which is preliminary data.</text>
</comment>